<dbReference type="AlphaFoldDB" id="A0A9D7SRK5"/>
<dbReference type="PANTHER" id="PTHR10742:SF342">
    <property type="entry name" value="AMINE OXIDASE"/>
    <property type="match status" value="1"/>
</dbReference>
<dbReference type="SUPFAM" id="SSF51905">
    <property type="entry name" value="FAD/NAD(P)-binding domain"/>
    <property type="match status" value="1"/>
</dbReference>
<sequence length="574" mass="66183">MESLKLNNTFQEQLSTEVAIVGAGTSGLYSAYRLTTQNGNHLPLPASQVQIFEMSDRIGGRLHSVKLPGMNVIGELGGMRYMSSHEIVATLIEKIFKNEITHIDFPMGDSGNLIAYLRKQRLKINAWTEAQQKGKKLKTRYILNKKDLGFSADQLFNRIVYEVLVADPWFTKNYGDKVTNPSKYEYTFTLTSRDWDIVKPNLTYQFRGPYYGKKVYEIGFWNLIKDRISQEGYNFLADAGGYYSNTINWNAAEAFPYMVGDFSNAGSQYKTIEGGFDKIAYALADAYLKNDGANIWSENKLITFGYSSPEKKYRYELTFINLPSKTKWKVNANKIILAMPYRSLELLDQYNFFFDLNAQLKLQSMMDAVIMEPSYKILMGFEYPWWRTLGEKYGHSITDLPMRQCYYFGTDPSNGHSLMLGSYNDMSTVTFWEGLAKHPQLFKAKQTSIATHDDLNQYADVQATQIMVNEAMHQLRELHGLRKIPDPYITWFKDWTLDPFGGGYHAWKAGYVVKEVMEYMRKPMPTENVFICGEAYSAQQGWVEGALCVAERMLQDHFKLAWPEWLDADYYLGW</sequence>
<dbReference type="EC" id="1.13.12.3" evidence="3"/>
<protein>
    <recommendedName>
        <fullName evidence="4">Tryptophan 2-monooxygenase</fullName>
        <ecNumber evidence="3">1.13.12.3</ecNumber>
    </recommendedName>
</protein>
<evidence type="ECO:0000259" key="7">
    <source>
        <dbReference type="Pfam" id="PF01593"/>
    </source>
</evidence>
<evidence type="ECO:0000256" key="4">
    <source>
        <dbReference type="ARBA" id="ARBA00017871"/>
    </source>
</evidence>
<dbReference type="Gene3D" id="3.90.660.10">
    <property type="match status" value="1"/>
</dbReference>
<feature type="domain" description="Amine oxidase" evidence="7">
    <location>
        <begin position="231"/>
        <end position="547"/>
    </location>
</feature>
<dbReference type="PANTHER" id="PTHR10742">
    <property type="entry name" value="FLAVIN MONOAMINE OXIDASE"/>
    <property type="match status" value="1"/>
</dbReference>
<comment type="caution">
    <text evidence="8">The sequence shown here is derived from an EMBL/GenBank/DDBJ whole genome shotgun (WGS) entry which is preliminary data.</text>
</comment>
<evidence type="ECO:0000313" key="8">
    <source>
        <dbReference type="EMBL" id="MBK9980834.1"/>
    </source>
</evidence>
<dbReference type="Proteomes" id="UP000808337">
    <property type="component" value="Unassembled WGS sequence"/>
</dbReference>
<dbReference type="Gene3D" id="3.50.50.60">
    <property type="entry name" value="FAD/NAD(P)-binding domain"/>
    <property type="match status" value="1"/>
</dbReference>
<evidence type="ECO:0000313" key="9">
    <source>
        <dbReference type="Proteomes" id="UP000808337"/>
    </source>
</evidence>
<organism evidence="8 9">
    <name type="scientific">Candidatus Opimibacter skivensis</name>
    <dbReference type="NCBI Taxonomy" id="2982028"/>
    <lineage>
        <taxon>Bacteria</taxon>
        <taxon>Pseudomonadati</taxon>
        <taxon>Bacteroidota</taxon>
        <taxon>Saprospiria</taxon>
        <taxon>Saprospirales</taxon>
        <taxon>Saprospiraceae</taxon>
        <taxon>Candidatus Opimibacter</taxon>
    </lineage>
</organism>
<accession>A0A9D7SRK5</accession>
<comment type="pathway">
    <text evidence="1">Plant hormone metabolism; auxin biosynthesis.</text>
</comment>
<dbReference type="GO" id="GO:0001716">
    <property type="term" value="F:L-amino-acid oxidase activity"/>
    <property type="evidence" value="ECO:0007669"/>
    <property type="project" value="TreeGrafter"/>
</dbReference>
<keyword evidence="5" id="KW-0073">Auxin biosynthesis</keyword>
<evidence type="ECO:0000256" key="2">
    <source>
        <dbReference type="ARBA" id="ARBA00005833"/>
    </source>
</evidence>
<dbReference type="SUPFAM" id="SSF54373">
    <property type="entry name" value="FAD-linked reductases, C-terminal domain"/>
    <property type="match status" value="1"/>
</dbReference>
<dbReference type="GO" id="GO:0050361">
    <property type="term" value="F:tryptophan 2-monooxygenase activity"/>
    <property type="evidence" value="ECO:0007669"/>
    <property type="project" value="UniProtKB-EC"/>
</dbReference>
<dbReference type="InterPro" id="IPR002937">
    <property type="entry name" value="Amino_oxidase"/>
</dbReference>
<name>A0A9D7SRK5_9BACT</name>
<reference evidence="8 9" key="1">
    <citation type="submission" date="2020-10" db="EMBL/GenBank/DDBJ databases">
        <title>Connecting structure to function with the recovery of over 1000 high-quality activated sludge metagenome-assembled genomes encoding full-length rRNA genes using long-read sequencing.</title>
        <authorList>
            <person name="Singleton C.M."/>
            <person name="Petriglieri F."/>
            <person name="Kristensen J.M."/>
            <person name="Kirkegaard R.H."/>
            <person name="Michaelsen T.Y."/>
            <person name="Andersen M.H."/>
            <person name="Karst S.M."/>
            <person name="Dueholm M.S."/>
            <person name="Nielsen P.H."/>
            <person name="Albertsen M."/>
        </authorList>
    </citation>
    <scope>NUCLEOTIDE SEQUENCE [LARGE SCALE GENOMIC DNA]</scope>
    <source>
        <strain evidence="8">Ribe_18-Q3-R11-54_MAXAC.273</strain>
    </source>
</reference>
<comment type="catalytic activity">
    <reaction evidence="6">
        <text>L-tryptophan + O2 = indole-3-acetamide + CO2 + H2O</text>
        <dbReference type="Rhea" id="RHEA:16165"/>
        <dbReference type="ChEBI" id="CHEBI:15377"/>
        <dbReference type="ChEBI" id="CHEBI:15379"/>
        <dbReference type="ChEBI" id="CHEBI:16031"/>
        <dbReference type="ChEBI" id="CHEBI:16526"/>
        <dbReference type="ChEBI" id="CHEBI:57912"/>
        <dbReference type="EC" id="1.13.12.3"/>
    </reaction>
</comment>
<evidence type="ECO:0000256" key="6">
    <source>
        <dbReference type="ARBA" id="ARBA00047321"/>
    </source>
</evidence>
<dbReference type="EMBL" id="JADKGY010000001">
    <property type="protein sequence ID" value="MBK9980834.1"/>
    <property type="molecule type" value="Genomic_DNA"/>
</dbReference>
<gene>
    <name evidence="8" type="ORF">IPP15_00165</name>
</gene>
<comment type="similarity">
    <text evidence="2">Belongs to the tryptophan 2-monooxygenase family.</text>
</comment>
<dbReference type="GO" id="GO:0009063">
    <property type="term" value="P:amino acid catabolic process"/>
    <property type="evidence" value="ECO:0007669"/>
    <property type="project" value="TreeGrafter"/>
</dbReference>
<dbReference type="InterPro" id="IPR036188">
    <property type="entry name" value="FAD/NAD-bd_sf"/>
</dbReference>
<dbReference type="GO" id="GO:0009851">
    <property type="term" value="P:auxin biosynthetic process"/>
    <property type="evidence" value="ECO:0007669"/>
    <property type="project" value="UniProtKB-KW"/>
</dbReference>
<feature type="domain" description="Amine oxidase" evidence="7">
    <location>
        <begin position="26"/>
        <end position="94"/>
    </location>
</feature>
<proteinExistence type="inferred from homology"/>
<dbReference type="Pfam" id="PF01593">
    <property type="entry name" value="Amino_oxidase"/>
    <property type="match status" value="2"/>
</dbReference>
<evidence type="ECO:0000256" key="5">
    <source>
        <dbReference type="ARBA" id="ARBA00023070"/>
    </source>
</evidence>
<dbReference type="InterPro" id="IPR050281">
    <property type="entry name" value="Flavin_monoamine_oxidase"/>
</dbReference>
<evidence type="ECO:0000256" key="3">
    <source>
        <dbReference type="ARBA" id="ARBA00012535"/>
    </source>
</evidence>
<evidence type="ECO:0000256" key="1">
    <source>
        <dbReference type="ARBA" id="ARBA00004814"/>
    </source>
</evidence>